<protein>
    <submittedName>
        <fullName evidence="1">Uncharacterized protein</fullName>
    </submittedName>
</protein>
<accession>A0ACC3MPI8</accession>
<reference evidence="1" key="1">
    <citation type="submission" date="2023-07" db="EMBL/GenBank/DDBJ databases">
        <title>Black Yeasts Isolated from many extreme environments.</title>
        <authorList>
            <person name="Coleine C."/>
            <person name="Stajich J.E."/>
            <person name="Selbmann L."/>
        </authorList>
    </citation>
    <scope>NUCLEOTIDE SEQUENCE</scope>
    <source>
        <strain evidence="1">CCFEE 5714</strain>
    </source>
</reference>
<comment type="caution">
    <text evidence="1">The sequence shown here is derived from an EMBL/GenBank/DDBJ whole genome shotgun (WGS) entry which is preliminary data.</text>
</comment>
<gene>
    <name evidence="1" type="ORF">LTR37_016832</name>
</gene>
<evidence type="ECO:0000313" key="1">
    <source>
        <dbReference type="EMBL" id="KAK3698742.1"/>
    </source>
</evidence>
<dbReference type="Proteomes" id="UP001281147">
    <property type="component" value="Unassembled WGS sequence"/>
</dbReference>
<proteinExistence type="predicted"/>
<organism evidence="1 2">
    <name type="scientific">Vermiconidia calcicola</name>
    <dbReference type="NCBI Taxonomy" id="1690605"/>
    <lineage>
        <taxon>Eukaryota</taxon>
        <taxon>Fungi</taxon>
        <taxon>Dikarya</taxon>
        <taxon>Ascomycota</taxon>
        <taxon>Pezizomycotina</taxon>
        <taxon>Dothideomycetes</taxon>
        <taxon>Dothideomycetidae</taxon>
        <taxon>Mycosphaerellales</taxon>
        <taxon>Extremaceae</taxon>
        <taxon>Vermiconidia</taxon>
    </lineage>
</organism>
<name>A0ACC3MPI8_9PEZI</name>
<dbReference type="EMBL" id="JAUTXU010000207">
    <property type="protein sequence ID" value="KAK3698742.1"/>
    <property type="molecule type" value="Genomic_DNA"/>
</dbReference>
<sequence>MSAARDFQPRERTHTGATDPRSSDPLSPINSRLSHASSWSVNEGARFRQPSRSNTVKTYHEPERSEPVWQPGAEPGIDTAAEDDKVPPEVASLKALCDINIVDFSESDVTHIRANNDSMASVLEHPRPDDMPCRWISVNGLSWDVIKCLGKKYKLHGLAIEDIVHTHTRTKVDWYADHAYIVLTLQKLVRLHHHNDGQPCDCPDSHLDHHGNPPQKSRKFWQRQPSKRHGSELPYHLDKDGDGKIDEFINAHSGTSESAPIKPIRTLHRYESAQIPEHTAFMEKHSTLAAEGFVVSVEQVSIFLLSDNTVISFFEHSAGDVETPIKERLDSKETMLRRSCDASLLCQAIIDAIVDLAVPVRDAYNKARKELQVDALIHPNIKTSRSLHIFGEEIDMLQNLFKPIVHLVNALRDHNTEPLALGSASAGNPMPNGGDQYIPSWTDKIKRDREGAPTFNRKLSDWKRTGPLPRSKTVTNVAITPLARTYFGDVLDHSITMIQTFEQMDASATNITNLIFNTVSARTNGFMMILAFVTVIFAPLTFVSGYFGMNFAGGKGLAHPFAFFWLIALPSLAVFMVLVFATMLWENISHFFQKRGLRTHRHRRNQNRRAVGTF</sequence>
<keyword evidence="2" id="KW-1185">Reference proteome</keyword>
<evidence type="ECO:0000313" key="2">
    <source>
        <dbReference type="Proteomes" id="UP001281147"/>
    </source>
</evidence>